<gene>
    <name evidence="1" type="ORF">MM415B06105_0003</name>
</gene>
<dbReference type="AlphaFoldDB" id="A0A6M3LY49"/>
<accession>A0A6M3LY49</accession>
<reference evidence="1" key="1">
    <citation type="submission" date="2020-03" db="EMBL/GenBank/DDBJ databases">
        <title>The deep terrestrial virosphere.</title>
        <authorList>
            <person name="Holmfeldt K."/>
            <person name="Nilsson E."/>
            <person name="Simone D."/>
            <person name="Lopez-Fernandez M."/>
            <person name="Wu X."/>
            <person name="de Brujin I."/>
            <person name="Lundin D."/>
            <person name="Andersson A."/>
            <person name="Bertilsson S."/>
            <person name="Dopson M."/>
        </authorList>
    </citation>
    <scope>NUCLEOTIDE SEQUENCE</scope>
    <source>
        <strain evidence="1">MM415B06105</strain>
    </source>
</reference>
<protein>
    <submittedName>
        <fullName evidence="1">Uncharacterized protein</fullName>
    </submittedName>
</protein>
<dbReference type="EMBL" id="MT143507">
    <property type="protein sequence ID" value="QJA97585.1"/>
    <property type="molecule type" value="Genomic_DNA"/>
</dbReference>
<organism evidence="1">
    <name type="scientific">viral metagenome</name>
    <dbReference type="NCBI Taxonomy" id="1070528"/>
    <lineage>
        <taxon>unclassified sequences</taxon>
        <taxon>metagenomes</taxon>
        <taxon>organismal metagenomes</taxon>
    </lineage>
</organism>
<sequence length="113" mass="12418">MLRSTWNIIPQVGTPTHLLTGRHLRYGQRCADPRNVRIIAVDGVMTVSTIDSPQLTIRTPIDSQAGSSLWTAAHFADEYDQGTAWEGLDWSLAYVPASLFLSLYHAPAQPIAA</sequence>
<proteinExistence type="predicted"/>
<name>A0A6M3LY49_9ZZZZ</name>
<evidence type="ECO:0000313" key="1">
    <source>
        <dbReference type="EMBL" id="QJA97585.1"/>
    </source>
</evidence>